<dbReference type="Proteomes" id="UP000320735">
    <property type="component" value="Unassembled WGS sequence"/>
</dbReference>
<evidence type="ECO:0000313" key="1">
    <source>
        <dbReference type="EMBL" id="TWU07129.1"/>
    </source>
</evidence>
<gene>
    <name evidence="1" type="ORF">CA54_55340</name>
</gene>
<reference evidence="1 2" key="1">
    <citation type="submission" date="2019-02" db="EMBL/GenBank/DDBJ databases">
        <title>Deep-cultivation of Planctomycetes and their phenomic and genomic characterization uncovers novel biology.</title>
        <authorList>
            <person name="Wiegand S."/>
            <person name="Jogler M."/>
            <person name="Boedeker C."/>
            <person name="Pinto D."/>
            <person name="Vollmers J."/>
            <person name="Rivas-Marin E."/>
            <person name="Kohn T."/>
            <person name="Peeters S.H."/>
            <person name="Heuer A."/>
            <person name="Rast P."/>
            <person name="Oberbeckmann S."/>
            <person name="Bunk B."/>
            <person name="Jeske O."/>
            <person name="Meyerdierks A."/>
            <person name="Storesund J.E."/>
            <person name="Kallscheuer N."/>
            <person name="Luecker S."/>
            <person name="Lage O.M."/>
            <person name="Pohl T."/>
            <person name="Merkel B.J."/>
            <person name="Hornburger P."/>
            <person name="Mueller R.-W."/>
            <person name="Bruemmer F."/>
            <person name="Labrenz M."/>
            <person name="Spormann A.M."/>
            <person name="Op Den Camp H."/>
            <person name="Overmann J."/>
            <person name="Amann R."/>
            <person name="Jetten M.S.M."/>
            <person name="Mascher T."/>
            <person name="Medema M.H."/>
            <person name="Devos D.P."/>
            <person name="Kaster A.-K."/>
            <person name="Ovreas L."/>
            <person name="Rohde M."/>
            <person name="Galperin M.Y."/>
            <person name="Jogler C."/>
        </authorList>
    </citation>
    <scope>NUCLEOTIDE SEQUENCE [LARGE SCALE GENOMIC DNA]</scope>
    <source>
        <strain evidence="1 2">CA54</strain>
    </source>
</reference>
<organism evidence="1 2">
    <name type="scientific">Symmachiella macrocystis</name>
    <dbReference type="NCBI Taxonomy" id="2527985"/>
    <lineage>
        <taxon>Bacteria</taxon>
        <taxon>Pseudomonadati</taxon>
        <taxon>Planctomycetota</taxon>
        <taxon>Planctomycetia</taxon>
        <taxon>Planctomycetales</taxon>
        <taxon>Planctomycetaceae</taxon>
        <taxon>Symmachiella</taxon>
    </lineage>
</organism>
<dbReference type="AlphaFoldDB" id="A0A5C6B709"/>
<proteinExistence type="predicted"/>
<evidence type="ECO:0000313" key="2">
    <source>
        <dbReference type="Proteomes" id="UP000320735"/>
    </source>
</evidence>
<keyword evidence="2" id="KW-1185">Reference proteome</keyword>
<dbReference type="EMBL" id="SJPP01000003">
    <property type="protein sequence ID" value="TWU07129.1"/>
    <property type="molecule type" value="Genomic_DNA"/>
</dbReference>
<comment type="caution">
    <text evidence="1">The sequence shown here is derived from an EMBL/GenBank/DDBJ whole genome shotgun (WGS) entry which is preliminary data.</text>
</comment>
<sequence>MNCRCRTTVAKWRFQKFWKFDSPRRESRVTNLGFNHQGVLKPIMLKGKLANPE</sequence>
<protein>
    <submittedName>
        <fullName evidence="1">Uncharacterized protein</fullName>
    </submittedName>
</protein>
<accession>A0A5C6B709</accession>
<name>A0A5C6B709_9PLAN</name>